<evidence type="ECO:0000313" key="3">
    <source>
        <dbReference type="Proteomes" id="UP001202328"/>
    </source>
</evidence>
<feature type="domain" description="FBD" evidence="1">
    <location>
        <begin position="171"/>
        <end position="247"/>
    </location>
</feature>
<reference evidence="2" key="1">
    <citation type="submission" date="2022-04" db="EMBL/GenBank/DDBJ databases">
        <title>A functionally conserved STORR gene fusion in Papaver species that diverged 16.8 million years ago.</title>
        <authorList>
            <person name="Catania T."/>
        </authorList>
    </citation>
    <scope>NUCLEOTIDE SEQUENCE</scope>
    <source>
        <strain evidence="2">S-188037</strain>
    </source>
</reference>
<dbReference type="Pfam" id="PF08387">
    <property type="entry name" value="FBD"/>
    <property type="match status" value="1"/>
</dbReference>
<sequence>MFVSGAAPFAISSVPTSNFPPTRRAPIILSSSTKPKLESWPHGISSLLRIIHSDFNNHRETEAIELSAEEKEVFAKRMMKFLGAVHNARSLTLSSGFLEVLSQAPGTLYHQPPQLCKFQILKLELRFTRGCLRSIAYLLKISPMLRILKLKSMESNLADVLDDWEAGLPLTCMFSHLKFVEIREVEGCDNEIKFLRFLLKKSTVLEKVNLFFQSTGKSLDKGRQVRRFKRNLRVLPSASSRVKLKFF</sequence>
<dbReference type="SMART" id="SM00579">
    <property type="entry name" value="FBD"/>
    <property type="match status" value="1"/>
</dbReference>
<accession>A0AAD4XBX1</accession>
<dbReference type="AlphaFoldDB" id="A0AAD4XBX1"/>
<dbReference type="InterPro" id="IPR006566">
    <property type="entry name" value="FBD"/>
</dbReference>
<organism evidence="2 3">
    <name type="scientific">Papaver atlanticum</name>
    <dbReference type="NCBI Taxonomy" id="357466"/>
    <lineage>
        <taxon>Eukaryota</taxon>
        <taxon>Viridiplantae</taxon>
        <taxon>Streptophyta</taxon>
        <taxon>Embryophyta</taxon>
        <taxon>Tracheophyta</taxon>
        <taxon>Spermatophyta</taxon>
        <taxon>Magnoliopsida</taxon>
        <taxon>Ranunculales</taxon>
        <taxon>Papaveraceae</taxon>
        <taxon>Papaveroideae</taxon>
        <taxon>Papaver</taxon>
    </lineage>
</organism>
<name>A0AAD4XBX1_9MAGN</name>
<comment type="caution">
    <text evidence="2">The sequence shown here is derived from an EMBL/GenBank/DDBJ whole genome shotgun (WGS) entry which is preliminary data.</text>
</comment>
<dbReference type="EMBL" id="JAJJMB010012369">
    <property type="protein sequence ID" value="KAI3877740.1"/>
    <property type="molecule type" value="Genomic_DNA"/>
</dbReference>
<protein>
    <recommendedName>
        <fullName evidence="1">FBD domain-containing protein</fullName>
    </recommendedName>
</protein>
<proteinExistence type="predicted"/>
<evidence type="ECO:0000313" key="2">
    <source>
        <dbReference type="EMBL" id="KAI3877740.1"/>
    </source>
</evidence>
<dbReference type="InterPro" id="IPR050232">
    <property type="entry name" value="FBL13/AtMIF1-like"/>
</dbReference>
<keyword evidence="3" id="KW-1185">Reference proteome</keyword>
<dbReference type="Proteomes" id="UP001202328">
    <property type="component" value="Unassembled WGS sequence"/>
</dbReference>
<gene>
    <name evidence="2" type="ORF">MKW98_020221</name>
</gene>
<dbReference type="PANTHER" id="PTHR31900">
    <property type="entry name" value="F-BOX/RNI SUPERFAMILY PROTEIN-RELATED"/>
    <property type="match status" value="1"/>
</dbReference>
<dbReference type="PANTHER" id="PTHR31900:SF30">
    <property type="entry name" value="SUPERFAMILY PROTEIN, PUTATIVE-RELATED"/>
    <property type="match status" value="1"/>
</dbReference>
<evidence type="ECO:0000259" key="1">
    <source>
        <dbReference type="SMART" id="SM00579"/>
    </source>
</evidence>